<evidence type="ECO:0000313" key="2">
    <source>
        <dbReference type="EMBL" id="GJN04225.1"/>
    </source>
</evidence>
<dbReference type="AlphaFoldDB" id="A0AAV5D2F6"/>
<dbReference type="Proteomes" id="UP001054889">
    <property type="component" value="Unassembled WGS sequence"/>
</dbReference>
<accession>A0AAV5D2F6</accession>
<feature type="compositionally biased region" description="Low complexity" evidence="1">
    <location>
        <begin position="124"/>
        <end position="133"/>
    </location>
</feature>
<sequence length="733" mass="79766">MGCEAGVGTGISTAKGRFRWTEVLLHGKTSTDPSSDIVVQDKQTTIVKNDILYEDALEAGYSAEDLVGVLQPSSPMATSSQTGSKAKMKPWSGPLPKPRVSPTRTIGDFLPGNLHGEPTEQQISKSSSPSRNRSGLDPEFPRDASLNRDGSHTGPKSHQPNYHLKVSCATDQSKGIETLRSRRFLQQQKPSRRSYAEVVMVGGVGSGPSKAGGGIHASSHRGNHGRPNLRPFSCCGFDRGRGRGSGTGGGRGQAGTRGGRGNDARTARGDRGRGQAEHGGSSNLDDHGKKRPADATVFDDAGIEDKGKKHQKNLCCEVCEAKHLTSECPIYLGPTPAAIFCGFASDLGFFQIPHEGHASKVPKKETATAHITIKQGNISADLIKSELAWLIPIKWTWLVQQHGDGFLVPFPSKVELQIMVAMKFVHTADGEGIMIFQEWNNKIEPHRYLEKAWINVYGVPYEIRSYLSLWAVGTILGVTFKVDMKYTRKIGVIRILVGIMDVNNIPDTTDIMVGEDIYDILFKVDKICKDENWVSFKQEDANMDNDDLHDDLGAADKAANGDTDMMIRCMMNEIIDKAAFDLINEVTAKVAAEKDSSEEELAHVSDEEGDGLIAGDTTTSNVTLFHSSVFEPEVEGVTSAAVATNDTTVVSEHEVLLRGKDVCKRNGVRANTTNKTMAASLLNLAHTNSGVIDQVAAALDRKHTLYTVPDQRHDLRKKDDEDMIIKAQKLVAK</sequence>
<feature type="compositionally biased region" description="Gly residues" evidence="1">
    <location>
        <begin position="243"/>
        <end position="259"/>
    </location>
</feature>
<feature type="compositionally biased region" description="Polar residues" evidence="1">
    <location>
        <begin position="72"/>
        <end position="84"/>
    </location>
</feature>
<feature type="region of interest" description="Disordered" evidence="1">
    <location>
        <begin position="208"/>
        <end position="293"/>
    </location>
</feature>
<reference evidence="2" key="2">
    <citation type="submission" date="2021-12" db="EMBL/GenBank/DDBJ databases">
        <title>Resequencing data analysis of finger millet.</title>
        <authorList>
            <person name="Hatakeyama M."/>
            <person name="Aluri S."/>
            <person name="Balachadran M.T."/>
            <person name="Sivarajan S.R."/>
            <person name="Poveda L."/>
            <person name="Shimizu-Inatsugi R."/>
            <person name="Schlapbach R."/>
            <person name="Sreeman S.M."/>
            <person name="Shimizu K.K."/>
        </authorList>
    </citation>
    <scope>NUCLEOTIDE SEQUENCE</scope>
</reference>
<feature type="compositionally biased region" description="Basic and acidic residues" evidence="1">
    <location>
        <begin position="284"/>
        <end position="293"/>
    </location>
</feature>
<keyword evidence="3" id="KW-1185">Reference proteome</keyword>
<reference evidence="2" key="1">
    <citation type="journal article" date="2018" name="DNA Res.">
        <title>Multiple hybrid de novo genome assembly of finger millet, an orphan allotetraploid crop.</title>
        <authorList>
            <person name="Hatakeyama M."/>
            <person name="Aluri S."/>
            <person name="Balachadran M.T."/>
            <person name="Sivarajan S.R."/>
            <person name="Patrignani A."/>
            <person name="Gruter S."/>
            <person name="Poveda L."/>
            <person name="Shimizu-Inatsugi R."/>
            <person name="Baeten J."/>
            <person name="Francoijs K.J."/>
            <person name="Nataraja K.N."/>
            <person name="Reddy Y.A.N."/>
            <person name="Phadnis S."/>
            <person name="Ravikumar R.L."/>
            <person name="Schlapbach R."/>
            <person name="Sreeman S.M."/>
            <person name="Shimizu K.K."/>
        </authorList>
    </citation>
    <scope>NUCLEOTIDE SEQUENCE</scope>
</reference>
<organism evidence="2 3">
    <name type="scientific">Eleusine coracana subsp. coracana</name>
    <dbReference type="NCBI Taxonomy" id="191504"/>
    <lineage>
        <taxon>Eukaryota</taxon>
        <taxon>Viridiplantae</taxon>
        <taxon>Streptophyta</taxon>
        <taxon>Embryophyta</taxon>
        <taxon>Tracheophyta</taxon>
        <taxon>Spermatophyta</taxon>
        <taxon>Magnoliopsida</taxon>
        <taxon>Liliopsida</taxon>
        <taxon>Poales</taxon>
        <taxon>Poaceae</taxon>
        <taxon>PACMAD clade</taxon>
        <taxon>Chloridoideae</taxon>
        <taxon>Cynodonteae</taxon>
        <taxon>Eleusininae</taxon>
        <taxon>Eleusine</taxon>
    </lineage>
</organism>
<dbReference type="EMBL" id="BQKI01000010">
    <property type="protein sequence ID" value="GJN04225.1"/>
    <property type="molecule type" value="Genomic_DNA"/>
</dbReference>
<dbReference type="PANTHER" id="PTHR33170">
    <property type="entry name" value="DUF4283 DOMAIN-CONTAINING PROTEIN-RELATED"/>
    <property type="match status" value="1"/>
</dbReference>
<dbReference type="PANTHER" id="PTHR33170:SF50">
    <property type="entry name" value="DUF4283 DOMAIN-CONTAINING PROTEIN"/>
    <property type="match status" value="1"/>
</dbReference>
<name>A0AAV5D2F6_ELECO</name>
<evidence type="ECO:0000256" key="1">
    <source>
        <dbReference type="SAM" id="MobiDB-lite"/>
    </source>
</evidence>
<proteinExistence type="predicted"/>
<gene>
    <name evidence="2" type="primary">ga21750</name>
    <name evidence="2" type="ORF">PR202_ga21750</name>
</gene>
<evidence type="ECO:0000313" key="3">
    <source>
        <dbReference type="Proteomes" id="UP001054889"/>
    </source>
</evidence>
<feature type="compositionally biased region" description="Basic and acidic residues" evidence="1">
    <location>
        <begin position="260"/>
        <end position="276"/>
    </location>
</feature>
<evidence type="ECO:0008006" key="4">
    <source>
        <dbReference type="Google" id="ProtNLM"/>
    </source>
</evidence>
<feature type="compositionally biased region" description="Basic and acidic residues" evidence="1">
    <location>
        <begin position="134"/>
        <end position="151"/>
    </location>
</feature>
<protein>
    <recommendedName>
        <fullName evidence="4">DUF4283 domain-containing protein</fullName>
    </recommendedName>
</protein>
<feature type="region of interest" description="Disordered" evidence="1">
    <location>
        <begin position="72"/>
        <end position="164"/>
    </location>
</feature>
<comment type="caution">
    <text evidence="2">The sequence shown here is derived from an EMBL/GenBank/DDBJ whole genome shotgun (WGS) entry which is preliminary data.</text>
</comment>